<dbReference type="AlphaFoldDB" id="Q0ZC82"/>
<feature type="non-terminal residue" evidence="2">
    <location>
        <position position="107"/>
    </location>
</feature>
<name>Q0ZC82_GRYPE</name>
<keyword evidence="1" id="KW-0732">Signal</keyword>
<accession>Q0ZC82</accession>
<feature type="non-terminal residue" evidence="2">
    <location>
        <position position="1"/>
    </location>
</feature>
<proteinExistence type="evidence at transcript level"/>
<protein>
    <submittedName>
        <fullName evidence="2">Putative accessory gland protein</fullName>
    </submittedName>
</protein>
<feature type="signal peptide" evidence="1">
    <location>
        <begin position="1"/>
        <end position="15"/>
    </location>
</feature>
<organism evidence="2">
    <name type="scientific">Gryllus pennsylvanicus</name>
    <name type="common">Fall field cricket</name>
    <dbReference type="NCBI Taxonomy" id="51074"/>
    <lineage>
        <taxon>Eukaryota</taxon>
        <taxon>Metazoa</taxon>
        <taxon>Ecdysozoa</taxon>
        <taxon>Arthropoda</taxon>
        <taxon>Hexapoda</taxon>
        <taxon>Insecta</taxon>
        <taxon>Pterygota</taxon>
        <taxon>Neoptera</taxon>
        <taxon>Polyneoptera</taxon>
        <taxon>Orthoptera</taxon>
        <taxon>Ensifera</taxon>
        <taxon>Gryllidea</taxon>
        <taxon>Grylloidea</taxon>
        <taxon>Gryllidae</taxon>
        <taxon>Gryllinae</taxon>
        <taxon>Gryllus</taxon>
    </lineage>
</organism>
<dbReference type="EMBL" id="DQ630789">
    <property type="protein sequence ID" value="ABG01746.1"/>
    <property type="molecule type" value="mRNA"/>
</dbReference>
<sequence length="107" mass="12044">AILVVLLLCTSLSHAFIQQSSSRGPVRNVEAKPIESSLRSEEGYQLKNENGDSDVCRVVCEACRLCVSNFSDDDKDGTECGTFFCKACITCMKSNLYDGRRFWGFWW</sequence>
<feature type="chain" id="PRO_5012045368" evidence="1">
    <location>
        <begin position="16"/>
        <end position="107"/>
    </location>
</feature>
<gene>
    <name evidence="2" type="ORF">AG-0064F-Gp</name>
</gene>
<evidence type="ECO:0000256" key="1">
    <source>
        <dbReference type="SAM" id="SignalP"/>
    </source>
</evidence>
<evidence type="ECO:0000313" key="2">
    <source>
        <dbReference type="EMBL" id="ABG01746.1"/>
    </source>
</evidence>
<reference evidence="2" key="1">
    <citation type="journal article" date="2006" name="Mol. Biol. Evol.">
        <title>Molecular evolution of seminal proteins in field crickets.</title>
        <authorList>
            <person name="Andres J.A."/>
            <person name="Maroja L.S."/>
            <person name="Bogdanowicz S.M."/>
            <person name="Swanson W.J."/>
            <person name="Harrison R.G."/>
        </authorList>
    </citation>
    <scope>NUCLEOTIDE SEQUENCE</scope>
</reference>